<protein>
    <submittedName>
        <fullName evidence="1">DUF6461 domain-containing protein</fullName>
    </submittedName>
</protein>
<gene>
    <name evidence="1" type="ORF">M1L60_44235</name>
</gene>
<dbReference type="Pfam" id="PF20062">
    <property type="entry name" value="DUF6461"/>
    <property type="match status" value="1"/>
</dbReference>
<keyword evidence="2" id="KW-1185">Reference proteome</keyword>
<evidence type="ECO:0000313" key="2">
    <source>
        <dbReference type="Proteomes" id="UP001523369"/>
    </source>
</evidence>
<dbReference type="EMBL" id="JAMYJR010000061">
    <property type="protein sequence ID" value="MCO8277610.1"/>
    <property type="molecule type" value="Genomic_DNA"/>
</dbReference>
<organism evidence="1 2">
    <name type="scientific">Paractinoplanes aksuensis</name>
    <dbReference type="NCBI Taxonomy" id="2939490"/>
    <lineage>
        <taxon>Bacteria</taxon>
        <taxon>Bacillati</taxon>
        <taxon>Actinomycetota</taxon>
        <taxon>Actinomycetes</taxon>
        <taxon>Micromonosporales</taxon>
        <taxon>Micromonosporaceae</taxon>
        <taxon>Paractinoplanes</taxon>
    </lineage>
</organism>
<accession>A0ABT1E3A6</accession>
<name>A0ABT1E3A6_9ACTN</name>
<dbReference type="InterPro" id="IPR045592">
    <property type="entry name" value="DUF6461"/>
</dbReference>
<sequence>MVGGLLAGCSRAGEKPGGSASGGVSASPSGSGAVSASLESSSSLVAGGRLAVAGDYQWFRGVRDLDKGFCFVWVSKAWPALVIERMGAKELERILWQQMVGAGDGERVSGGPLYFGVTRLDADWSLVVEDNGRLGEADELLKALSVGSTVVCLYRALDGRQRFLVLEDEITQLEFDPRAKVAPTGVRAGELAPVIKAVGGSGVEAGFALAERLTGVPVELSVLEESTYRFSRGPTGQ</sequence>
<evidence type="ECO:0000313" key="1">
    <source>
        <dbReference type="EMBL" id="MCO8277610.1"/>
    </source>
</evidence>
<proteinExistence type="predicted"/>
<comment type="caution">
    <text evidence="1">The sequence shown here is derived from an EMBL/GenBank/DDBJ whole genome shotgun (WGS) entry which is preliminary data.</text>
</comment>
<reference evidence="1 2" key="1">
    <citation type="submission" date="2022-06" db="EMBL/GenBank/DDBJ databases">
        <title>New Species of the Genus Actinoplanes, ActinopZanes ferrugineus.</title>
        <authorList>
            <person name="Ding P."/>
        </authorList>
    </citation>
    <scope>NUCLEOTIDE SEQUENCE [LARGE SCALE GENOMIC DNA]</scope>
    <source>
        <strain evidence="1 2">TRM88003</strain>
    </source>
</reference>
<dbReference type="Proteomes" id="UP001523369">
    <property type="component" value="Unassembled WGS sequence"/>
</dbReference>